<sequence>MYKSAAPKMGNSSNQTKILTRNPAMRGASRAVPRFQNNILNLILINHHSSTK</sequence>
<organism evidence="1">
    <name type="scientific">Rhizophora mucronata</name>
    <name type="common">Asiatic mangrove</name>
    <dbReference type="NCBI Taxonomy" id="61149"/>
    <lineage>
        <taxon>Eukaryota</taxon>
        <taxon>Viridiplantae</taxon>
        <taxon>Streptophyta</taxon>
        <taxon>Embryophyta</taxon>
        <taxon>Tracheophyta</taxon>
        <taxon>Spermatophyta</taxon>
        <taxon>Magnoliopsida</taxon>
        <taxon>eudicotyledons</taxon>
        <taxon>Gunneridae</taxon>
        <taxon>Pentapetalae</taxon>
        <taxon>rosids</taxon>
        <taxon>fabids</taxon>
        <taxon>Malpighiales</taxon>
        <taxon>Rhizophoraceae</taxon>
        <taxon>Rhizophora</taxon>
    </lineage>
</organism>
<evidence type="ECO:0000313" key="1">
    <source>
        <dbReference type="EMBL" id="MBX29293.1"/>
    </source>
</evidence>
<dbReference type="AlphaFoldDB" id="A0A2P2MGF9"/>
<name>A0A2P2MGF9_RHIMU</name>
<dbReference type="EMBL" id="GGEC01048809">
    <property type="protein sequence ID" value="MBX29293.1"/>
    <property type="molecule type" value="Transcribed_RNA"/>
</dbReference>
<protein>
    <submittedName>
        <fullName evidence="1">Uncharacterized protein</fullName>
    </submittedName>
</protein>
<accession>A0A2P2MGF9</accession>
<proteinExistence type="predicted"/>
<reference evidence="1" key="1">
    <citation type="submission" date="2018-02" db="EMBL/GenBank/DDBJ databases">
        <title>Rhizophora mucronata_Transcriptome.</title>
        <authorList>
            <person name="Meera S.P."/>
            <person name="Sreeshan A."/>
            <person name="Augustine A."/>
        </authorList>
    </citation>
    <scope>NUCLEOTIDE SEQUENCE</scope>
    <source>
        <tissue evidence="1">Leaf</tissue>
    </source>
</reference>